<gene>
    <name evidence="3" type="ORF">UFOVP1247_120</name>
    <name evidence="2" type="ORF">UFOVP970_160</name>
</gene>
<accession>A0A6J5PUB1</accession>
<evidence type="ECO:0000313" key="3">
    <source>
        <dbReference type="EMBL" id="CAB4193667.1"/>
    </source>
</evidence>
<evidence type="ECO:0000313" key="2">
    <source>
        <dbReference type="EMBL" id="CAB4175363.1"/>
    </source>
</evidence>
<evidence type="ECO:0000256" key="1">
    <source>
        <dbReference type="SAM" id="Phobius"/>
    </source>
</evidence>
<organism evidence="2">
    <name type="scientific">uncultured Caudovirales phage</name>
    <dbReference type="NCBI Taxonomy" id="2100421"/>
    <lineage>
        <taxon>Viruses</taxon>
        <taxon>Duplodnaviria</taxon>
        <taxon>Heunggongvirae</taxon>
        <taxon>Uroviricota</taxon>
        <taxon>Caudoviricetes</taxon>
        <taxon>Peduoviridae</taxon>
        <taxon>Maltschvirus</taxon>
        <taxon>Maltschvirus maltsch</taxon>
    </lineage>
</organism>
<dbReference type="EMBL" id="LR797195">
    <property type="protein sequence ID" value="CAB4193667.1"/>
    <property type="molecule type" value="Genomic_DNA"/>
</dbReference>
<proteinExistence type="predicted"/>
<keyword evidence="1" id="KW-0812">Transmembrane</keyword>
<reference evidence="2" key="1">
    <citation type="submission" date="2020-05" db="EMBL/GenBank/DDBJ databases">
        <authorList>
            <person name="Chiriac C."/>
            <person name="Salcher M."/>
            <person name="Ghai R."/>
            <person name="Kavagutti S V."/>
        </authorList>
    </citation>
    <scope>NUCLEOTIDE SEQUENCE</scope>
</reference>
<keyword evidence="1" id="KW-0472">Membrane</keyword>
<keyword evidence="1" id="KW-1133">Transmembrane helix</keyword>
<feature type="transmembrane region" description="Helical" evidence="1">
    <location>
        <begin position="33"/>
        <end position="64"/>
    </location>
</feature>
<dbReference type="EMBL" id="LR796916">
    <property type="protein sequence ID" value="CAB4175363.1"/>
    <property type="molecule type" value="Genomic_DNA"/>
</dbReference>
<protein>
    <submittedName>
        <fullName evidence="2">Uncharacterized protein</fullName>
    </submittedName>
</protein>
<name>A0A6J5PUB1_9CAUD</name>
<sequence>MVITIAILSLIGMILSLFDNVYNHDKCDVNLLFPAILAIVTWEASITLAIITIVVTAVIAVIGLGHNN</sequence>